<feature type="transmembrane region" description="Helical" evidence="1">
    <location>
        <begin position="187"/>
        <end position="206"/>
    </location>
</feature>
<evidence type="ECO:0000259" key="2">
    <source>
        <dbReference type="PROSITE" id="PS50104"/>
    </source>
</evidence>
<name>A0A5R8KHB7_9BACT</name>
<dbReference type="EMBL" id="VAUV01000004">
    <property type="protein sequence ID" value="TLD71704.1"/>
    <property type="molecule type" value="Genomic_DNA"/>
</dbReference>
<organism evidence="3 4">
    <name type="scientific">Phragmitibacter flavus</name>
    <dbReference type="NCBI Taxonomy" id="2576071"/>
    <lineage>
        <taxon>Bacteria</taxon>
        <taxon>Pseudomonadati</taxon>
        <taxon>Verrucomicrobiota</taxon>
        <taxon>Verrucomicrobiia</taxon>
        <taxon>Verrucomicrobiales</taxon>
        <taxon>Verrucomicrobiaceae</taxon>
        <taxon>Phragmitibacter</taxon>
    </lineage>
</organism>
<dbReference type="InterPro" id="IPR000157">
    <property type="entry name" value="TIR_dom"/>
</dbReference>
<reference evidence="3 4" key="1">
    <citation type="submission" date="2019-05" db="EMBL/GenBank/DDBJ databases">
        <title>Verrucobacter flavum gen. nov., sp. nov. a new member of the family Verrucomicrobiaceae.</title>
        <authorList>
            <person name="Szuroczki S."/>
            <person name="Abbaszade G."/>
            <person name="Szabo A."/>
            <person name="Felfoldi T."/>
            <person name="Schumann P."/>
            <person name="Boka K."/>
            <person name="Keki Z."/>
            <person name="Toumi M."/>
            <person name="Toth E."/>
        </authorList>
    </citation>
    <scope>NUCLEOTIDE SEQUENCE [LARGE SCALE GENOMIC DNA]</scope>
    <source>
        <strain evidence="3 4">MG-N-17</strain>
    </source>
</reference>
<proteinExistence type="predicted"/>
<dbReference type="PROSITE" id="PS50104">
    <property type="entry name" value="TIR"/>
    <property type="match status" value="1"/>
</dbReference>
<dbReference type="OrthoDB" id="7308181at2"/>
<dbReference type="Gene3D" id="3.40.50.10140">
    <property type="entry name" value="Toll/interleukin-1 receptor homology (TIR) domain"/>
    <property type="match status" value="1"/>
</dbReference>
<keyword evidence="1" id="KW-0812">Transmembrane</keyword>
<evidence type="ECO:0000313" key="3">
    <source>
        <dbReference type="EMBL" id="TLD71704.1"/>
    </source>
</evidence>
<evidence type="ECO:0000313" key="4">
    <source>
        <dbReference type="Proteomes" id="UP000306196"/>
    </source>
</evidence>
<dbReference type="Proteomes" id="UP000306196">
    <property type="component" value="Unassembled WGS sequence"/>
</dbReference>
<dbReference type="Pfam" id="PF13676">
    <property type="entry name" value="TIR_2"/>
    <property type="match status" value="1"/>
</dbReference>
<gene>
    <name evidence="3" type="ORF">FEM03_06080</name>
</gene>
<dbReference type="AlphaFoldDB" id="A0A5R8KHB7"/>
<dbReference type="GO" id="GO:0007165">
    <property type="term" value="P:signal transduction"/>
    <property type="evidence" value="ECO:0007669"/>
    <property type="project" value="InterPro"/>
</dbReference>
<keyword evidence="4" id="KW-1185">Reference proteome</keyword>
<keyword evidence="1" id="KW-0472">Membrane</keyword>
<dbReference type="SUPFAM" id="SSF52200">
    <property type="entry name" value="Toll/Interleukin receptor TIR domain"/>
    <property type="match status" value="1"/>
</dbReference>
<accession>A0A5R8KHB7</accession>
<sequence>MKLSSSIRPGYTAFLSHSHKDREQVKWLAGVLEGYWVPGNSRRRIFLDRKSLIAGSLDVGIKRALDASEYLVICVSGSVPGSRWVTDEIEHFLGKENRPPERVLICRVGGRADKDPEGDERASGWIAALEKRLDRKPLEHLTPDLREESVEDATASALSLLAPMVGMADKDALLDRRARFLARSWRIASWLVVVLFASGAGVWWWLRTPDGAMWRHQRALITKAPGLKFDHTEWVGPAVLALARADEPKSARGLAAMVKGRFFYATMMLAIEAGVSVPDQEKVRMLVKEAGSDLGAGFPRAGLLGARVAGGEEERQQAWSAMQGKIGEEAWMRALAASGWWSEAMEAWERWRRSHPQDASEHFPLWLELHLLAEKPLDASVERGLRQEWLQRLEEDRSLYHIQIVLVDAALRRRVREPVWRELLAAVAAHAERKLSAGIDPGTAAQPLAAIVALAGLHDKASNLLRRTAYLEEAPLDNSHAEPLAFRALAEFAIGNESTAEPLFVSALAAANAPIESSRTWHEHFAVAQALVLAGQWRRATELPDMIGNEMTRRTLELELIVWWHLQKSSALR</sequence>
<dbReference type="InterPro" id="IPR035897">
    <property type="entry name" value="Toll_tir_struct_dom_sf"/>
</dbReference>
<comment type="caution">
    <text evidence="3">The sequence shown here is derived from an EMBL/GenBank/DDBJ whole genome shotgun (WGS) entry which is preliminary data.</text>
</comment>
<evidence type="ECO:0000256" key="1">
    <source>
        <dbReference type="SAM" id="Phobius"/>
    </source>
</evidence>
<feature type="domain" description="TIR" evidence="2">
    <location>
        <begin position="9"/>
        <end position="149"/>
    </location>
</feature>
<keyword evidence="1" id="KW-1133">Transmembrane helix</keyword>
<protein>
    <submittedName>
        <fullName evidence="3">TIR domain-containing protein</fullName>
    </submittedName>
</protein>
<dbReference type="RefSeq" id="WP_138085298.1">
    <property type="nucleotide sequence ID" value="NZ_VAUV01000004.1"/>
</dbReference>